<feature type="coiled-coil region" evidence="1">
    <location>
        <begin position="138"/>
        <end position="165"/>
    </location>
</feature>
<name>A0A0A9X2X3_LYGHE</name>
<sequence length="375" mass="43291">MSLTSSTLSLDGYIQERRDDLYNSGNRGHESSSDFVNKRRRRWTPQKYQSLDNLAARSLGQVRNFGSIEGIHDASWYFCKKPAVWKAYGKFVKGAWRKSRAKLMMQTRKAEELELRERSALIQMSSVKALLTKDKEIMRSQTAELSAMTRSLRALENECGSLKELNLVRRAEVQNTHEEVNRLNDTLSNGKLALVTATKSELNELERIVAEKEKKRVKYSTEIGIKKLKIEELKKETASNYQTIEKMQNDIEKLDVKIYRLREKVLEAEIRCKNLEGLVEQRVDEKYMLSKDLSEVREANQKVDAEVISLQVKLLDQDMRVVELDKLLKMQSEELASLQMGLVRSPGSKWDKLICGVWAASFALQLVKAVDRRWP</sequence>
<protein>
    <submittedName>
        <fullName evidence="2">Myosin heavy chain, non-muscle</fullName>
    </submittedName>
</protein>
<accession>A0A0A9X2X3</accession>
<reference evidence="2" key="1">
    <citation type="journal article" date="2014" name="PLoS ONE">
        <title>Transcriptome-Based Identification of ABC Transporters in the Western Tarnished Plant Bug Lygus hesperus.</title>
        <authorList>
            <person name="Hull J.J."/>
            <person name="Chaney K."/>
            <person name="Geib S.M."/>
            <person name="Fabrick J.A."/>
            <person name="Brent C.S."/>
            <person name="Walsh D."/>
            <person name="Lavine L.C."/>
        </authorList>
    </citation>
    <scope>NUCLEOTIDE SEQUENCE</scope>
</reference>
<feature type="coiled-coil region" evidence="1">
    <location>
        <begin position="195"/>
        <end position="271"/>
    </location>
</feature>
<evidence type="ECO:0000256" key="1">
    <source>
        <dbReference type="SAM" id="Coils"/>
    </source>
</evidence>
<evidence type="ECO:0000313" key="2">
    <source>
        <dbReference type="EMBL" id="JAG14349.1"/>
    </source>
</evidence>
<organism evidence="2">
    <name type="scientific">Lygus hesperus</name>
    <name type="common">Western plant bug</name>
    <dbReference type="NCBI Taxonomy" id="30085"/>
    <lineage>
        <taxon>Eukaryota</taxon>
        <taxon>Metazoa</taxon>
        <taxon>Ecdysozoa</taxon>
        <taxon>Arthropoda</taxon>
        <taxon>Hexapoda</taxon>
        <taxon>Insecta</taxon>
        <taxon>Pterygota</taxon>
        <taxon>Neoptera</taxon>
        <taxon>Paraneoptera</taxon>
        <taxon>Hemiptera</taxon>
        <taxon>Heteroptera</taxon>
        <taxon>Panheteroptera</taxon>
        <taxon>Cimicomorpha</taxon>
        <taxon>Miridae</taxon>
        <taxon>Mirini</taxon>
        <taxon>Lygus</taxon>
    </lineage>
</organism>
<reference evidence="2" key="2">
    <citation type="submission" date="2014-07" db="EMBL/GenBank/DDBJ databases">
        <authorList>
            <person name="Hull J."/>
        </authorList>
    </citation>
    <scope>NUCLEOTIDE SEQUENCE</scope>
</reference>
<keyword evidence="1" id="KW-0175">Coiled coil</keyword>
<dbReference type="AlphaFoldDB" id="A0A0A9X2X3"/>
<gene>
    <name evidence="2" type="primary">zip_5</name>
    <name evidence="2" type="ORF">CM83_13540</name>
</gene>
<dbReference type="EMBL" id="GBHO01029255">
    <property type="protein sequence ID" value="JAG14349.1"/>
    <property type="molecule type" value="Transcribed_RNA"/>
</dbReference>
<proteinExistence type="predicted"/>